<dbReference type="Gene3D" id="2.40.10.240">
    <property type="entry name" value="QueA-like"/>
    <property type="match status" value="1"/>
</dbReference>
<dbReference type="GO" id="GO:0008616">
    <property type="term" value="P:tRNA queuosine(34) biosynthetic process"/>
    <property type="evidence" value="ECO:0007669"/>
    <property type="project" value="UniProtKB-UniRule"/>
</dbReference>
<dbReference type="AlphaFoldDB" id="A0A7V3ZSM3"/>
<evidence type="ECO:0000256" key="3">
    <source>
        <dbReference type="ARBA" id="ARBA00022691"/>
    </source>
</evidence>
<sequence>MVYKGQKNQEKEEVLGQVYNKEEKIDFSIDSYDYHLTPDFIAHYPLLKRDEAKLLVYNSVRDKIEHTKFKFIKKYFKRGDLLILNNTKVIPAKIFAKKESGGKVEILFLEKIDKNKYKELITGKNVKEKKIYAGDYILKCYKEKDFYLCEIENGECRSLIKEEGFMPLPPYIKRKPEEIDKIYYQSVFAKKEGSIAAPTASLHFTKNLLEEIKEEGVRIAYINLKIGKGTFALVKEKDIRRWKMEEEYYEIPEKTIFEIERIRKENGRIFVCGTTSVRALESYGLTKIKKGFTNLFIYPGFKFIFTDCIITNFHFPKSTNLILICAFAGREKVLNLYEIAKRENYRFLSYGDAMLIIKKD</sequence>
<comment type="similarity">
    <text evidence="5">Belongs to the QueA family.</text>
</comment>
<accession>A0A7V3ZSM3</accession>
<dbReference type="GO" id="GO:0005737">
    <property type="term" value="C:cytoplasm"/>
    <property type="evidence" value="ECO:0007669"/>
    <property type="project" value="UniProtKB-SubCell"/>
</dbReference>
<keyword evidence="4 5" id="KW-0671">Queuosine biosynthesis</keyword>
<evidence type="ECO:0000256" key="2">
    <source>
        <dbReference type="ARBA" id="ARBA00022679"/>
    </source>
</evidence>
<dbReference type="PANTHER" id="PTHR30307:SF0">
    <property type="entry name" value="S-ADENOSYLMETHIONINE:TRNA RIBOSYLTRANSFERASE-ISOMERASE"/>
    <property type="match status" value="1"/>
</dbReference>
<dbReference type="Gene3D" id="3.40.1780.10">
    <property type="entry name" value="QueA-like"/>
    <property type="match status" value="1"/>
</dbReference>
<keyword evidence="2 5" id="KW-0808">Transferase</keyword>
<dbReference type="UniPathway" id="UPA00392"/>
<dbReference type="SUPFAM" id="SSF111337">
    <property type="entry name" value="QueA-like"/>
    <property type="match status" value="1"/>
</dbReference>
<dbReference type="GO" id="GO:0051075">
    <property type="term" value="F:S-adenosylmethionine:tRNA ribosyltransferase-isomerase activity"/>
    <property type="evidence" value="ECO:0007669"/>
    <property type="project" value="UniProtKB-EC"/>
</dbReference>
<dbReference type="NCBIfam" id="NF001140">
    <property type="entry name" value="PRK00147.1"/>
    <property type="match status" value="1"/>
</dbReference>
<dbReference type="NCBIfam" id="TIGR00113">
    <property type="entry name" value="queA"/>
    <property type="match status" value="1"/>
</dbReference>
<comment type="subunit">
    <text evidence="5">Monomer.</text>
</comment>
<dbReference type="InterPro" id="IPR003699">
    <property type="entry name" value="QueA"/>
</dbReference>
<comment type="subcellular location">
    <subcellularLocation>
        <location evidence="5">Cytoplasm</location>
    </subcellularLocation>
</comment>
<dbReference type="InterPro" id="IPR036100">
    <property type="entry name" value="QueA_sf"/>
</dbReference>
<keyword evidence="1 5" id="KW-0963">Cytoplasm</keyword>
<dbReference type="Pfam" id="PF02547">
    <property type="entry name" value="Queuosine_synth"/>
    <property type="match status" value="1"/>
</dbReference>
<keyword evidence="3 5" id="KW-0949">S-adenosyl-L-methionine</keyword>
<comment type="pathway">
    <text evidence="5">tRNA modification; tRNA-queuosine biosynthesis.</text>
</comment>
<dbReference type="EC" id="2.4.99.17" evidence="5"/>
<comment type="catalytic activity">
    <reaction evidence="5">
        <text>7-aminomethyl-7-carbaguanosine(34) in tRNA + S-adenosyl-L-methionine = epoxyqueuosine(34) in tRNA + adenine + L-methionine + 2 H(+)</text>
        <dbReference type="Rhea" id="RHEA:32155"/>
        <dbReference type="Rhea" id="RHEA-COMP:10342"/>
        <dbReference type="Rhea" id="RHEA-COMP:18582"/>
        <dbReference type="ChEBI" id="CHEBI:15378"/>
        <dbReference type="ChEBI" id="CHEBI:16708"/>
        <dbReference type="ChEBI" id="CHEBI:57844"/>
        <dbReference type="ChEBI" id="CHEBI:59789"/>
        <dbReference type="ChEBI" id="CHEBI:82833"/>
        <dbReference type="ChEBI" id="CHEBI:194443"/>
        <dbReference type="EC" id="2.4.99.17"/>
    </reaction>
</comment>
<evidence type="ECO:0000256" key="1">
    <source>
        <dbReference type="ARBA" id="ARBA00022490"/>
    </source>
</evidence>
<organism evidence="6">
    <name type="scientific">candidate division WOR-3 bacterium</name>
    <dbReference type="NCBI Taxonomy" id="2052148"/>
    <lineage>
        <taxon>Bacteria</taxon>
        <taxon>Bacteria division WOR-3</taxon>
    </lineage>
</organism>
<comment type="caution">
    <text evidence="6">The sequence shown here is derived from an EMBL/GenBank/DDBJ whole genome shotgun (WGS) entry which is preliminary data.</text>
</comment>
<reference evidence="6" key="1">
    <citation type="journal article" date="2020" name="mSystems">
        <title>Genome- and Community-Level Interaction Insights into Carbon Utilization and Element Cycling Functions of Hydrothermarchaeota in Hydrothermal Sediment.</title>
        <authorList>
            <person name="Zhou Z."/>
            <person name="Liu Y."/>
            <person name="Xu W."/>
            <person name="Pan J."/>
            <person name="Luo Z.H."/>
            <person name="Li M."/>
        </authorList>
    </citation>
    <scope>NUCLEOTIDE SEQUENCE [LARGE SCALE GENOMIC DNA]</scope>
    <source>
        <strain evidence="6">SpSt-695</strain>
    </source>
</reference>
<evidence type="ECO:0000256" key="5">
    <source>
        <dbReference type="HAMAP-Rule" id="MF_00113"/>
    </source>
</evidence>
<dbReference type="InterPro" id="IPR042119">
    <property type="entry name" value="QueA_dom2"/>
</dbReference>
<gene>
    <name evidence="5 6" type="primary">queA</name>
    <name evidence="6" type="ORF">ENU72_00320</name>
</gene>
<dbReference type="EMBL" id="DTDP01000011">
    <property type="protein sequence ID" value="HGK53456.1"/>
    <property type="molecule type" value="Genomic_DNA"/>
</dbReference>
<comment type="function">
    <text evidence="5">Transfers and isomerizes the ribose moiety from AdoMet to the 7-aminomethyl group of 7-deazaguanine (preQ1-tRNA) to give epoxyqueuosine (oQ-tRNA).</text>
</comment>
<protein>
    <recommendedName>
        <fullName evidence="5">S-adenosylmethionine:tRNA ribosyltransferase-isomerase</fullName>
        <ecNumber evidence="5">2.4.99.17</ecNumber>
    </recommendedName>
    <alternativeName>
        <fullName evidence="5">Queuosine biosynthesis protein QueA</fullName>
    </alternativeName>
</protein>
<keyword evidence="6" id="KW-0328">Glycosyltransferase</keyword>
<evidence type="ECO:0000256" key="4">
    <source>
        <dbReference type="ARBA" id="ARBA00022785"/>
    </source>
</evidence>
<proteinExistence type="inferred from homology"/>
<evidence type="ECO:0000313" key="6">
    <source>
        <dbReference type="EMBL" id="HGK53456.1"/>
    </source>
</evidence>
<dbReference type="PANTHER" id="PTHR30307">
    <property type="entry name" value="S-ADENOSYLMETHIONINE:TRNA RIBOSYLTRANSFERASE-ISOMERASE"/>
    <property type="match status" value="1"/>
</dbReference>
<dbReference type="HAMAP" id="MF_00113">
    <property type="entry name" value="QueA"/>
    <property type="match status" value="1"/>
</dbReference>
<keyword evidence="6" id="KW-0413">Isomerase</keyword>
<name>A0A7V3ZSM3_UNCW3</name>
<dbReference type="InterPro" id="IPR042118">
    <property type="entry name" value="QueA_dom1"/>
</dbReference>